<dbReference type="KEGG" id="pod:PODO_02675"/>
<comment type="caution">
    <text evidence="1">The sequence shown here is derived from an EMBL/GenBank/DDBJ whole genome shotgun (WGS) entry which is preliminary data.</text>
</comment>
<organism evidence="1 2">
    <name type="scientific">Paenibacillus odorifer</name>
    <dbReference type="NCBI Taxonomy" id="189426"/>
    <lineage>
        <taxon>Bacteria</taxon>
        <taxon>Bacillati</taxon>
        <taxon>Bacillota</taxon>
        <taxon>Bacilli</taxon>
        <taxon>Bacillales</taxon>
        <taxon>Paenibacillaceae</taxon>
        <taxon>Paenibacillus</taxon>
    </lineage>
</organism>
<proteinExistence type="predicted"/>
<accession>A0A1R0WVH9</accession>
<sequence length="63" mass="6810">MSTSEQYTIMLLMSSVSLASVSRMLPDGSTFMDFVQGVLTGVAIVGMLAGLWMYSKARKSKAQ</sequence>
<evidence type="ECO:0000313" key="1">
    <source>
        <dbReference type="EMBL" id="OMD22393.1"/>
    </source>
</evidence>
<dbReference type="Proteomes" id="UP000187465">
    <property type="component" value="Unassembled WGS sequence"/>
</dbReference>
<reference evidence="1 2" key="1">
    <citation type="submission" date="2016-10" db="EMBL/GenBank/DDBJ databases">
        <title>Paenibacillus species isolates.</title>
        <authorList>
            <person name="Beno S.M."/>
        </authorList>
    </citation>
    <scope>NUCLEOTIDE SEQUENCE [LARGE SCALE GENOMIC DNA]</scope>
    <source>
        <strain evidence="1 2">FSL H7-0604</strain>
    </source>
</reference>
<dbReference type="RefSeq" id="WP_036676699.1">
    <property type="nucleotide sequence ID" value="NZ_JARLKC010000014.1"/>
</dbReference>
<gene>
    <name evidence="1" type="ORF">BJP51_06110</name>
</gene>
<name>A0A1R0WVH9_9BACL</name>
<evidence type="ECO:0000313" key="2">
    <source>
        <dbReference type="Proteomes" id="UP000187465"/>
    </source>
</evidence>
<dbReference type="EMBL" id="MKQP01000067">
    <property type="protein sequence ID" value="OMD22393.1"/>
    <property type="molecule type" value="Genomic_DNA"/>
</dbReference>
<protein>
    <submittedName>
        <fullName evidence="1">Uncharacterized protein</fullName>
    </submittedName>
</protein>
<dbReference type="AlphaFoldDB" id="A0A1R0WVH9"/>